<accession>E9GDM3</accession>
<dbReference type="PROSITE" id="PS50097">
    <property type="entry name" value="BTB"/>
    <property type="match status" value="1"/>
</dbReference>
<dbReference type="SUPFAM" id="SSF54695">
    <property type="entry name" value="POZ domain"/>
    <property type="match status" value="1"/>
</dbReference>
<dbReference type="AlphaFoldDB" id="E9GDM3"/>
<dbReference type="Gene3D" id="3.30.710.10">
    <property type="entry name" value="Potassium Channel Kv1.1, Chain A"/>
    <property type="match status" value="1"/>
</dbReference>
<dbReference type="OrthoDB" id="2359033at2759"/>
<feature type="domain" description="BTB" evidence="1">
    <location>
        <begin position="163"/>
        <end position="222"/>
    </location>
</feature>
<dbReference type="SUPFAM" id="SSF49599">
    <property type="entry name" value="TRAF domain-like"/>
    <property type="match status" value="1"/>
</dbReference>
<dbReference type="InterPro" id="IPR008974">
    <property type="entry name" value="TRAF-like"/>
</dbReference>
<dbReference type="InParanoid" id="E9GDM3"/>
<dbReference type="PANTHER" id="PTHR24413">
    <property type="entry name" value="SPECKLE-TYPE POZ PROTEIN"/>
    <property type="match status" value="1"/>
</dbReference>
<dbReference type="eggNOG" id="KOG1987">
    <property type="taxonomic scope" value="Eukaryota"/>
</dbReference>
<dbReference type="GO" id="GO:0043161">
    <property type="term" value="P:proteasome-mediated ubiquitin-dependent protein catabolic process"/>
    <property type="evidence" value="ECO:0000318"/>
    <property type="project" value="GO_Central"/>
</dbReference>
<dbReference type="CDD" id="cd00121">
    <property type="entry name" value="MATH"/>
    <property type="match status" value="1"/>
</dbReference>
<keyword evidence="3" id="KW-1185">Reference proteome</keyword>
<dbReference type="PhylomeDB" id="E9GDM3"/>
<protein>
    <recommendedName>
        <fullName evidence="1">BTB domain-containing protein</fullName>
    </recommendedName>
</protein>
<gene>
    <name evidence="2" type="ORF">DAPPUDRAFT_316665</name>
</gene>
<reference evidence="2 3" key="1">
    <citation type="journal article" date="2011" name="Science">
        <title>The ecoresponsive genome of Daphnia pulex.</title>
        <authorList>
            <person name="Colbourne J.K."/>
            <person name="Pfrender M.E."/>
            <person name="Gilbert D."/>
            <person name="Thomas W.K."/>
            <person name="Tucker A."/>
            <person name="Oakley T.H."/>
            <person name="Tokishita S."/>
            <person name="Aerts A."/>
            <person name="Arnold G.J."/>
            <person name="Basu M.K."/>
            <person name="Bauer D.J."/>
            <person name="Caceres C.E."/>
            <person name="Carmel L."/>
            <person name="Casola C."/>
            <person name="Choi J.H."/>
            <person name="Detter J.C."/>
            <person name="Dong Q."/>
            <person name="Dusheyko S."/>
            <person name="Eads B.D."/>
            <person name="Frohlich T."/>
            <person name="Geiler-Samerotte K.A."/>
            <person name="Gerlach D."/>
            <person name="Hatcher P."/>
            <person name="Jogdeo S."/>
            <person name="Krijgsveld J."/>
            <person name="Kriventseva E.V."/>
            <person name="Kultz D."/>
            <person name="Laforsch C."/>
            <person name="Lindquist E."/>
            <person name="Lopez J."/>
            <person name="Manak J.R."/>
            <person name="Muller J."/>
            <person name="Pangilinan J."/>
            <person name="Patwardhan R.P."/>
            <person name="Pitluck S."/>
            <person name="Pritham E.J."/>
            <person name="Rechtsteiner A."/>
            <person name="Rho M."/>
            <person name="Rogozin I.B."/>
            <person name="Sakarya O."/>
            <person name="Salamov A."/>
            <person name="Schaack S."/>
            <person name="Shapiro H."/>
            <person name="Shiga Y."/>
            <person name="Skalitzky C."/>
            <person name="Smith Z."/>
            <person name="Souvorov A."/>
            <person name="Sung W."/>
            <person name="Tang Z."/>
            <person name="Tsuchiya D."/>
            <person name="Tu H."/>
            <person name="Vos H."/>
            <person name="Wang M."/>
            <person name="Wolf Y.I."/>
            <person name="Yamagata H."/>
            <person name="Yamada T."/>
            <person name="Ye Y."/>
            <person name="Shaw J.R."/>
            <person name="Andrews J."/>
            <person name="Crease T.J."/>
            <person name="Tang H."/>
            <person name="Lucas S.M."/>
            <person name="Robertson H.M."/>
            <person name="Bork P."/>
            <person name="Koonin E.V."/>
            <person name="Zdobnov E.M."/>
            <person name="Grigoriev I.V."/>
            <person name="Lynch M."/>
            <person name="Boore J.L."/>
        </authorList>
    </citation>
    <scope>NUCLEOTIDE SEQUENCE [LARGE SCALE GENOMIC DNA]</scope>
</reference>
<dbReference type="Gene3D" id="2.60.210.10">
    <property type="entry name" value="Apoptosis, Tumor Necrosis Factor Receptor Associated Protein 2, Chain A"/>
    <property type="match status" value="1"/>
</dbReference>
<proteinExistence type="predicted"/>
<dbReference type="HOGENOM" id="CLU_748558_0_0_1"/>
<dbReference type="GO" id="GO:0005634">
    <property type="term" value="C:nucleus"/>
    <property type="evidence" value="ECO:0000318"/>
    <property type="project" value="GO_Central"/>
</dbReference>
<dbReference type="KEGG" id="dpx:DAPPUDRAFT_316665"/>
<dbReference type="InterPro" id="IPR011333">
    <property type="entry name" value="SKP1/BTB/POZ_sf"/>
</dbReference>
<dbReference type="OMA" id="FTICHAT"/>
<dbReference type="GO" id="GO:0030162">
    <property type="term" value="P:regulation of proteolysis"/>
    <property type="evidence" value="ECO:0000318"/>
    <property type="project" value="GO_Central"/>
</dbReference>
<dbReference type="InterPro" id="IPR002083">
    <property type="entry name" value="MATH/TRAF_dom"/>
</dbReference>
<evidence type="ECO:0000313" key="3">
    <source>
        <dbReference type="Proteomes" id="UP000000305"/>
    </source>
</evidence>
<dbReference type="CDD" id="cd18186">
    <property type="entry name" value="BTB_POZ_ZBTB_KLHL-like"/>
    <property type="match status" value="1"/>
</dbReference>
<name>E9GDM3_DAPPU</name>
<dbReference type="EMBL" id="GL732540">
    <property type="protein sequence ID" value="EFX82452.1"/>
    <property type="molecule type" value="Genomic_DNA"/>
</dbReference>
<dbReference type="GO" id="GO:0005737">
    <property type="term" value="C:cytoplasm"/>
    <property type="evidence" value="ECO:0000318"/>
    <property type="project" value="GO_Central"/>
</dbReference>
<dbReference type="Pfam" id="PF00651">
    <property type="entry name" value="BTB"/>
    <property type="match status" value="1"/>
</dbReference>
<evidence type="ECO:0000259" key="1">
    <source>
        <dbReference type="PROSITE" id="PS50097"/>
    </source>
</evidence>
<dbReference type="SMART" id="SM00225">
    <property type="entry name" value="BTB"/>
    <property type="match status" value="1"/>
</dbReference>
<organism evidence="2 3">
    <name type="scientific">Daphnia pulex</name>
    <name type="common">Water flea</name>
    <dbReference type="NCBI Taxonomy" id="6669"/>
    <lineage>
        <taxon>Eukaryota</taxon>
        <taxon>Metazoa</taxon>
        <taxon>Ecdysozoa</taxon>
        <taxon>Arthropoda</taxon>
        <taxon>Crustacea</taxon>
        <taxon>Branchiopoda</taxon>
        <taxon>Diplostraca</taxon>
        <taxon>Cladocera</taxon>
        <taxon>Anomopoda</taxon>
        <taxon>Daphniidae</taxon>
        <taxon>Daphnia</taxon>
    </lineage>
</organism>
<dbReference type="CDD" id="cd14733">
    <property type="entry name" value="BACK"/>
    <property type="match status" value="1"/>
</dbReference>
<dbReference type="InterPro" id="IPR000210">
    <property type="entry name" value="BTB/POZ_dom"/>
</dbReference>
<evidence type="ECO:0000313" key="2">
    <source>
        <dbReference type="EMBL" id="EFX82452.1"/>
    </source>
</evidence>
<dbReference type="GO" id="GO:0031625">
    <property type="term" value="F:ubiquitin protein ligase binding"/>
    <property type="evidence" value="ECO:0000318"/>
    <property type="project" value="GO_Central"/>
</dbReference>
<dbReference type="FunFam" id="3.30.710.10:FF:000326">
    <property type="entry name" value="SKN-1 Dependent Zygotic transcript"/>
    <property type="match status" value="1"/>
</dbReference>
<sequence>MHPLGLGVKQPELALRSPDFYSNGIFWSLRLYLKEDPKSDVGVFLQSYCDSRNSQTRKLEIAVKFTMYVVTTATDNICHSSGQELQTLDSTFILGHKMGCFSISQEKLMSRPFLYIPDNVLTIGCELNWAFQSQNMGTLPSPKNPFPLKPNSLDKFFNNPKFNDVKISTGGKVFHATKWVLCDASDVFEQLIFSESPDGRNTINIEDINPVAFEGVLRYIFSKVLPDLHIEEHAEDWFKITHKFELHALQNVLQKGFFLQLKPSNAIMCLKTADRYSVADLRPKCKQYLRENWNEVAANHGLEKFTICHATATVEDYAELLKSFALVNEITESFPGRIKSRLFKARKSKPDSDSFIAFFIKPIVLEFFYL</sequence>
<dbReference type="Proteomes" id="UP000000305">
    <property type="component" value="Unassembled WGS sequence"/>
</dbReference>